<name>A0A0M4TH62_9NOSO</name>
<organism evidence="2 3">
    <name type="scientific">Nostoc piscinale CENA21</name>
    <dbReference type="NCBI Taxonomy" id="224013"/>
    <lineage>
        <taxon>Bacteria</taxon>
        <taxon>Bacillati</taxon>
        <taxon>Cyanobacteriota</taxon>
        <taxon>Cyanophyceae</taxon>
        <taxon>Nostocales</taxon>
        <taxon>Nostocaceae</taxon>
        <taxon>Nostoc</taxon>
    </lineage>
</organism>
<evidence type="ECO:0000313" key="3">
    <source>
        <dbReference type="Proteomes" id="UP000062645"/>
    </source>
</evidence>
<sequence>MTKKILTGLNIVRLQHPFDQKALAALNKMPGLPLVLKKVNEYGIDRLLRMQIIGGEFRVISQNFPKLYDAFTESCRILDLTPQPELYLFRGTGHIQTNAVGVDKPMVSANLEAMEWYSPSELLFAFGCEISRIKGKYIAYQQMANVMPLLKNIINSTTFGLGGLAAGGIEVALCNWILMSKFTCDRAGLLACQDINIAITALMKLAGLPSEYINADTIAEFQAQAREFSLISLDNLDQVTKIFSFMEYKFPWSVMRASELLKWVDSGEYEKLLQSEDVDQAADTEDKTDAEKDAEDWQFMSSW</sequence>
<protein>
    <submittedName>
        <fullName evidence="2">Peptidase M48</fullName>
    </submittedName>
</protein>
<accession>A0A0M4TH62</accession>
<dbReference type="PATRIC" id="fig|224013.5.peg.50"/>
<keyword evidence="3" id="KW-1185">Reference proteome</keyword>
<proteinExistence type="predicted"/>
<feature type="region of interest" description="Disordered" evidence="1">
    <location>
        <begin position="275"/>
        <end position="303"/>
    </location>
</feature>
<reference evidence="3" key="1">
    <citation type="submission" date="2015-07" db="EMBL/GenBank/DDBJ databases">
        <title>Genome Of Nitrogen-Fixing Cyanobacterium Nostoc piscinale CENA21 From Solimoes/Amazon River Floodplain Sediments And Comparative Genomics To Uncover Biosynthetic Natural Products Potential.</title>
        <authorList>
            <person name="Leao T.F."/>
            <person name="Leao P.N."/>
            <person name="Guimaraes P.I."/>
            <person name="de Melo A.G.C."/>
            <person name="Ramos R.T.J."/>
            <person name="Silva A."/>
            <person name="Fiore M.F."/>
            <person name="Schneider M.P.C."/>
        </authorList>
    </citation>
    <scope>NUCLEOTIDE SEQUENCE [LARGE SCALE GENOMIC DNA]</scope>
    <source>
        <strain evidence="3">CENA21</strain>
    </source>
</reference>
<dbReference type="RefSeq" id="WP_062286978.1">
    <property type="nucleotide sequence ID" value="NZ_CP012036.1"/>
</dbReference>
<dbReference type="EMBL" id="CP012036">
    <property type="protein sequence ID" value="ALF51624.1"/>
    <property type="molecule type" value="Genomic_DNA"/>
</dbReference>
<dbReference type="Proteomes" id="UP000062645">
    <property type="component" value="Chromosome"/>
</dbReference>
<reference evidence="2 3" key="2">
    <citation type="journal article" date="2016" name="Genome Announc.">
        <title>Draft Genome Sequence of the N2-Fixing Cyanobacterium Nostoc piscinale CENA21, Isolated from the Brazilian Amazon Floodplain.</title>
        <authorList>
            <person name="Leao T."/>
            <person name="Guimaraes P.I."/>
            <person name="de Melo A.G."/>
            <person name="Ramos R.T."/>
            <person name="Leao P.N."/>
            <person name="Silva A."/>
            <person name="Fiore M.F."/>
            <person name="Schneider M.P."/>
        </authorList>
    </citation>
    <scope>NUCLEOTIDE SEQUENCE [LARGE SCALE GENOMIC DNA]</scope>
    <source>
        <strain evidence="2 3">CENA21</strain>
    </source>
</reference>
<dbReference type="KEGG" id="npz:ACX27_00230"/>
<dbReference type="AlphaFoldDB" id="A0A0M4TH62"/>
<dbReference type="STRING" id="224013.ACX27_00230"/>
<dbReference type="CDD" id="cd07325">
    <property type="entry name" value="M48_Ste24p_like"/>
    <property type="match status" value="1"/>
</dbReference>
<evidence type="ECO:0000256" key="1">
    <source>
        <dbReference type="SAM" id="MobiDB-lite"/>
    </source>
</evidence>
<dbReference type="OrthoDB" id="9810445at2"/>
<gene>
    <name evidence="2" type="ORF">ACX27_00230</name>
</gene>
<evidence type="ECO:0000313" key="2">
    <source>
        <dbReference type="EMBL" id="ALF51624.1"/>
    </source>
</evidence>